<evidence type="ECO:0000313" key="3">
    <source>
        <dbReference type="EMBL" id="KAI1886682.1"/>
    </source>
</evidence>
<dbReference type="InterPro" id="IPR005026">
    <property type="entry name" value="SAPAP"/>
</dbReference>
<sequence>MPTDPETVSTGVGQPKLAVKLQFSKQLYYSRMETRFSHLYQRDSSVSMLRVKMARRRSQSQKENRDRAVNRLRRLDQLPELEASVLDESVLKPPTGVSDGKVPVQKQGKNDRNTAVEERKKMLARYKEAKELQKEKEKREREKKGGVFKVGLYKPQPLASLPQISAPSRAKTSAPAPSTRVTRSMKQQQQAQKPVPQEAASKKVEPASVRAQMTRVGKPQSTSTSGRGKAAPVDATQSSMTRAASRTQTASLAASRKPVPDTTANIPKTRATNNQLAVTDVSRGKPAGKAATRSQARVQKPAEVEEMDTSSAEPSPEEQPSKVEEQKMEAEEQKVEPEEPPAPSSFAPKGFVFQAPSGLKTFQSVPLTPRSADAFLAPSYSRFPPALSFSPVAPQRCVEPRRPSPPPPAPKSPISPQEPEHNVLYFRSVLVSETDRLSGLCEQWEARTEDASIPEETRDRMRTAVGQARLLMKERFSQFEGLVDDCDLGRGEKVTTCTDLQGFWDMVYFQVEDVMRKFDALKEAESRGWQEEHKPQPRQKKAVKRPPPGAAAGKAGAGAEASAAARSRLAAVKAAMKAKRAAEAERAAQVSTENSTDAVRPAEPDAQTVVFHGGFFRVESPVRVPGALRRSSRMSGALSLHGSPRPGSKFTTPARRNQCNLSAHASPLPQPQLTPRPLSSTTPVCTPRPLPQGQASPPKSTCPAESDASPSPLAQAVSLDQSENNSRQSHVPPTPQEPVASHINGHSESTGTHIQASDAASSQLQTLDYQTEANSLSELIPEAMEGLDSHSGSVAETNMAVSVPVFPGTCSQSQQAQAAETTGQNVSLSFSPCEKADPLRSQGHGLSFTLSPCQSKAEPCGRSDLSLSADRLLQCSSPAPSLSLPAPLRSDVPMACSTDSPVVSSDIDIAATPETSYVEDVPGLDFERYLRPTLRRSPSLQAAGVAMEAESPLATAAFTDVQMDSPVSQQQELPVGDSLAHTAPVPAQTPVQLAGLGQGVTPQAEKVEDHGLLLFTPEPRDKVRQSVCERDLMMFTPPCSR</sequence>
<feature type="compositionally biased region" description="Polar residues" evidence="2">
    <location>
        <begin position="262"/>
        <end position="277"/>
    </location>
</feature>
<name>A0A8T3CSW2_9TELE</name>
<dbReference type="GO" id="GO:0007346">
    <property type="term" value="P:regulation of mitotic cell cycle"/>
    <property type="evidence" value="ECO:0007669"/>
    <property type="project" value="TreeGrafter"/>
</dbReference>
<feature type="compositionally biased region" description="Low complexity" evidence="2">
    <location>
        <begin position="550"/>
        <end position="559"/>
    </location>
</feature>
<accession>A0A8T3CSW2</accession>
<dbReference type="EMBL" id="JAERUA010000019">
    <property type="protein sequence ID" value="KAI1886682.1"/>
    <property type="molecule type" value="Genomic_DNA"/>
</dbReference>
<reference evidence="3" key="1">
    <citation type="submission" date="2021-01" db="EMBL/GenBank/DDBJ databases">
        <authorList>
            <person name="Zahm M."/>
            <person name="Roques C."/>
            <person name="Cabau C."/>
            <person name="Klopp C."/>
            <person name="Donnadieu C."/>
            <person name="Jouanno E."/>
            <person name="Lampietro C."/>
            <person name="Louis A."/>
            <person name="Herpin A."/>
            <person name="Echchiki A."/>
            <person name="Berthelot C."/>
            <person name="Parey E."/>
            <person name="Roest-Crollius H."/>
            <person name="Braasch I."/>
            <person name="Postlethwait J."/>
            <person name="Bobe J."/>
            <person name="Montfort J."/>
            <person name="Bouchez O."/>
            <person name="Begum T."/>
            <person name="Mejri S."/>
            <person name="Adams A."/>
            <person name="Chen W.-J."/>
            <person name="Guiguen Y."/>
        </authorList>
    </citation>
    <scope>NUCLEOTIDE SEQUENCE</scope>
    <source>
        <tissue evidence="3">Blood</tissue>
    </source>
</reference>
<dbReference type="AlphaFoldDB" id="A0A8T3CSW2"/>
<feature type="region of interest" description="Disordered" evidence="2">
    <location>
        <begin position="662"/>
        <end position="764"/>
    </location>
</feature>
<feature type="region of interest" description="Disordered" evidence="2">
    <location>
        <begin position="635"/>
        <end position="654"/>
    </location>
</feature>
<dbReference type="GO" id="GO:0031616">
    <property type="term" value="C:spindle pole centrosome"/>
    <property type="evidence" value="ECO:0007669"/>
    <property type="project" value="TreeGrafter"/>
</dbReference>
<feature type="compositionally biased region" description="Pro residues" evidence="2">
    <location>
        <begin position="403"/>
        <end position="413"/>
    </location>
</feature>
<evidence type="ECO:0000313" key="4">
    <source>
        <dbReference type="Proteomes" id="UP000829720"/>
    </source>
</evidence>
<evidence type="ECO:0000256" key="1">
    <source>
        <dbReference type="ARBA" id="ARBA00008839"/>
    </source>
</evidence>
<feature type="region of interest" description="Disordered" evidence="2">
    <location>
        <begin position="526"/>
        <end position="559"/>
    </location>
</feature>
<feature type="compositionally biased region" description="Basic and acidic residues" evidence="2">
    <location>
        <begin position="319"/>
        <end position="337"/>
    </location>
</feature>
<dbReference type="OrthoDB" id="10023951at2759"/>
<organism evidence="3 4">
    <name type="scientific">Albula goreensis</name>
    <dbReference type="NCBI Taxonomy" id="1534307"/>
    <lineage>
        <taxon>Eukaryota</taxon>
        <taxon>Metazoa</taxon>
        <taxon>Chordata</taxon>
        <taxon>Craniata</taxon>
        <taxon>Vertebrata</taxon>
        <taxon>Euteleostomi</taxon>
        <taxon>Actinopterygii</taxon>
        <taxon>Neopterygii</taxon>
        <taxon>Teleostei</taxon>
        <taxon>Albuliformes</taxon>
        <taxon>Albulidae</taxon>
        <taxon>Albula</taxon>
    </lineage>
</organism>
<protein>
    <recommendedName>
        <fullName evidence="5">Disks large-associated protein 5</fullName>
    </recommendedName>
</protein>
<evidence type="ECO:0000256" key="2">
    <source>
        <dbReference type="SAM" id="MobiDB-lite"/>
    </source>
</evidence>
<dbReference type="GO" id="GO:0023052">
    <property type="term" value="P:signaling"/>
    <property type="evidence" value="ECO:0007669"/>
    <property type="project" value="InterPro"/>
</dbReference>
<dbReference type="GO" id="GO:0051642">
    <property type="term" value="P:centrosome localization"/>
    <property type="evidence" value="ECO:0007669"/>
    <property type="project" value="TreeGrafter"/>
</dbReference>
<dbReference type="GO" id="GO:0007059">
    <property type="term" value="P:chromosome segregation"/>
    <property type="evidence" value="ECO:0007669"/>
    <property type="project" value="TreeGrafter"/>
</dbReference>
<feature type="region of interest" description="Disordered" evidence="2">
    <location>
        <begin position="394"/>
        <end position="418"/>
    </location>
</feature>
<dbReference type="GO" id="GO:0051382">
    <property type="term" value="P:kinetochore assembly"/>
    <property type="evidence" value="ECO:0007669"/>
    <property type="project" value="TreeGrafter"/>
</dbReference>
<feature type="compositionally biased region" description="Low complexity" evidence="2">
    <location>
        <begin position="186"/>
        <end position="199"/>
    </location>
</feature>
<dbReference type="PANTHER" id="PTHR12353">
    <property type="entry name" value="DISKS LARGE-ASSOCIATED PROTEIN DAP SAP90/PSD-95-ASSOCIATED PROTEIN"/>
    <property type="match status" value="1"/>
</dbReference>
<comment type="similarity">
    <text evidence="1">Belongs to the SAPAP family.</text>
</comment>
<evidence type="ECO:0008006" key="5">
    <source>
        <dbReference type="Google" id="ProtNLM"/>
    </source>
</evidence>
<dbReference type="GO" id="GO:0005634">
    <property type="term" value="C:nucleus"/>
    <property type="evidence" value="ECO:0007669"/>
    <property type="project" value="TreeGrafter"/>
</dbReference>
<feature type="compositionally biased region" description="Polar residues" evidence="2">
    <location>
        <begin position="744"/>
        <end position="764"/>
    </location>
</feature>
<dbReference type="GO" id="GO:0008017">
    <property type="term" value="F:microtubule binding"/>
    <property type="evidence" value="ECO:0007669"/>
    <property type="project" value="TreeGrafter"/>
</dbReference>
<feature type="compositionally biased region" description="Polar residues" evidence="2">
    <location>
        <begin position="175"/>
        <end position="185"/>
    </location>
</feature>
<keyword evidence="4" id="KW-1185">Reference proteome</keyword>
<proteinExistence type="inferred from homology"/>
<dbReference type="Proteomes" id="UP000829720">
    <property type="component" value="Unassembled WGS sequence"/>
</dbReference>
<feature type="compositionally biased region" description="Polar residues" evidence="2">
    <location>
        <begin position="235"/>
        <end position="252"/>
    </location>
</feature>
<dbReference type="GO" id="GO:0005737">
    <property type="term" value="C:cytoplasm"/>
    <property type="evidence" value="ECO:0007669"/>
    <property type="project" value="TreeGrafter"/>
</dbReference>
<comment type="caution">
    <text evidence="3">The sequence shown here is derived from an EMBL/GenBank/DDBJ whole genome shotgun (WGS) entry which is preliminary data.</text>
</comment>
<dbReference type="GO" id="GO:0007052">
    <property type="term" value="P:mitotic spindle organization"/>
    <property type="evidence" value="ECO:0007669"/>
    <property type="project" value="TreeGrafter"/>
</dbReference>
<gene>
    <name evidence="3" type="ORF">AGOR_G00198310</name>
</gene>
<feature type="compositionally biased region" description="Basic and acidic residues" evidence="2">
    <location>
        <begin position="108"/>
        <end position="145"/>
    </location>
</feature>
<feature type="compositionally biased region" description="Polar residues" evidence="2">
    <location>
        <begin position="718"/>
        <end position="731"/>
    </location>
</feature>
<dbReference type="PANTHER" id="PTHR12353:SF1">
    <property type="entry name" value="DISKS LARGE-ASSOCIATED PROTEIN 5"/>
    <property type="match status" value="1"/>
</dbReference>
<dbReference type="Pfam" id="PF03359">
    <property type="entry name" value="GKAP"/>
    <property type="match status" value="1"/>
</dbReference>
<feature type="region of interest" description="Disordered" evidence="2">
    <location>
        <begin position="89"/>
        <end position="350"/>
    </location>
</feature>
<feature type="compositionally biased region" description="Basic and acidic residues" evidence="2">
    <location>
        <begin position="526"/>
        <end position="535"/>
    </location>
</feature>